<evidence type="ECO:0000313" key="3">
    <source>
        <dbReference type="EMBL" id="PTQ83222.1"/>
    </source>
</evidence>
<keyword evidence="6" id="KW-1185">Reference proteome</keyword>
<dbReference type="KEGG" id="nur:ATY38_11170"/>
<feature type="coiled-coil region" evidence="1">
    <location>
        <begin position="64"/>
        <end position="140"/>
    </location>
</feature>
<sequence length="149" mass="17601">MPRNYFLLITLALFFSLSYAGVYKHIDENGNVTYSNIPSNDSRRIDLPPIIVVPPVDTGEVEDRITKRRESMKLREQREQLQNKIAEEEAQLNEVKSEYKDGMPDRLGSERNYQRYLNRVERLREEISAREKNLELMKNDLGKMPEKIR</sequence>
<dbReference type="RefSeq" id="WP_062559374.1">
    <property type="nucleotide sequence ID" value="NZ_CP013341.1"/>
</dbReference>
<evidence type="ECO:0000313" key="6">
    <source>
        <dbReference type="Proteomes" id="UP000182882"/>
    </source>
</evidence>
<keyword evidence="1" id="KW-0175">Coiled coil</keyword>
<dbReference type="Proteomes" id="UP000182882">
    <property type="component" value="Unassembled WGS sequence"/>
</dbReference>
<reference evidence="6" key="1">
    <citation type="submission" date="2016-10" db="EMBL/GenBank/DDBJ databases">
        <authorList>
            <person name="Varghese N."/>
            <person name="Submissions S."/>
        </authorList>
    </citation>
    <scope>NUCLEOTIDE SEQUENCE [LARGE SCALE GENOMIC DNA]</scope>
    <source>
        <strain evidence="6">Nm10</strain>
    </source>
</reference>
<evidence type="ECO:0000313" key="4">
    <source>
        <dbReference type="EMBL" id="SDU17216.1"/>
    </source>
</evidence>
<dbReference type="Pfam" id="PF13511">
    <property type="entry name" value="DUF4124"/>
    <property type="match status" value="1"/>
</dbReference>
<organism evidence="3 8">
    <name type="scientific">Nitrosomonas ureae</name>
    <dbReference type="NCBI Taxonomy" id="44577"/>
    <lineage>
        <taxon>Bacteria</taxon>
        <taxon>Pseudomonadati</taxon>
        <taxon>Pseudomonadota</taxon>
        <taxon>Betaproteobacteria</taxon>
        <taxon>Nitrosomonadales</taxon>
        <taxon>Nitrosomonadaceae</taxon>
        <taxon>Nitrosomonas</taxon>
    </lineage>
</organism>
<reference evidence="4" key="2">
    <citation type="submission" date="2016-10" db="EMBL/GenBank/DDBJ databases">
        <authorList>
            <person name="de Groot N.N."/>
        </authorList>
    </citation>
    <scope>NUCLEOTIDE SEQUENCE [LARGE SCALE GENOMIC DNA]</scope>
    <source>
        <strain evidence="4">Nm10</strain>
    </source>
</reference>
<dbReference type="InterPro" id="IPR025392">
    <property type="entry name" value="DUF4124"/>
</dbReference>
<evidence type="ECO:0000313" key="8">
    <source>
        <dbReference type="Proteomes" id="UP000244110"/>
    </source>
</evidence>
<evidence type="ECO:0000313" key="5">
    <source>
        <dbReference type="EMBL" id="SOD19417.1"/>
    </source>
</evidence>
<evidence type="ECO:0000313" key="7">
    <source>
        <dbReference type="Proteomes" id="UP000219335"/>
    </source>
</evidence>
<dbReference type="AlphaFoldDB" id="A0A0S3AKP4"/>
<evidence type="ECO:0000259" key="2">
    <source>
        <dbReference type="Pfam" id="PF13511"/>
    </source>
</evidence>
<dbReference type="EMBL" id="QAOL01000024">
    <property type="protein sequence ID" value="PTQ83222.1"/>
    <property type="molecule type" value="Genomic_DNA"/>
</dbReference>
<reference evidence="5 7" key="3">
    <citation type="submission" date="2017-09" db="EMBL/GenBank/DDBJ databases">
        <authorList>
            <person name="Ehlers B."/>
            <person name="Leendertz F.H."/>
        </authorList>
    </citation>
    <scope>NUCLEOTIDE SEQUENCE [LARGE SCALE GENOMIC DNA]</scope>
    <source>
        <strain evidence="5 7">Nm42</strain>
    </source>
</reference>
<dbReference type="EMBL" id="FNLN01000030">
    <property type="protein sequence ID" value="SDU17216.1"/>
    <property type="molecule type" value="Genomic_DNA"/>
</dbReference>
<accession>A0A0S3AKP4</accession>
<protein>
    <submittedName>
        <fullName evidence="3">Uncharacterized protein DUF4124</fullName>
    </submittedName>
</protein>
<evidence type="ECO:0000256" key="1">
    <source>
        <dbReference type="SAM" id="Coils"/>
    </source>
</evidence>
<proteinExistence type="predicted"/>
<gene>
    <name evidence="3" type="ORF">C8R28_102424</name>
    <name evidence="4" type="ORF">SAMN05216406_13022</name>
    <name evidence="5" type="ORF">SAMN06297164_2406</name>
</gene>
<dbReference type="Proteomes" id="UP000219335">
    <property type="component" value="Unassembled WGS sequence"/>
</dbReference>
<name>A0A0S3AKP4_9PROT</name>
<dbReference type="Proteomes" id="UP000244110">
    <property type="component" value="Unassembled WGS sequence"/>
</dbReference>
<feature type="domain" description="DUF4124" evidence="2">
    <location>
        <begin position="10"/>
        <end position="43"/>
    </location>
</feature>
<dbReference type="EMBL" id="OCMU01000001">
    <property type="protein sequence ID" value="SOD19417.1"/>
    <property type="molecule type" value="Genomic_DNA"/>
</dbReference>
<reference evidence="3 8" key="4">
    <citation type="submission" date="2018-04" db="EMBL/GenBank/DDBJ databases">
        <title>Active sludge and wastewater microbial communities from Klosterneuburg, Austria.</title>
        <authorList>
            <person name="Wagner M."/>
        </authorList>
    </citation>
    <scope>NUCLEOTIDE SEQUENCE [LARGE SCALE GENOMIC DNA]</scope>
    <source>
        <strain evidence="3 8">Nm4</strain>
    </source>
</reference>